<dbReference type="Gene3D" id="1.10.10.10">
    <property type="entry name" value="Winged helix-like DNA-binding domain superfamily/Winged helix DNA-binding domain"/>
    <property type="match status" value="1"/>
</dbReference>
<dbReference type="InterPro" id="IPR027417">
    <property type="entry name" value="P-loop_NTPase"/>
</dbReference>
<keyword evidence="1" id="KW-0805">Transcription regulation</keyword>
<dbReference type="PROSITE" id="PS50043">
    <property type="entry name" value="HTH_LUXR_2"/>
    <property type="match status" value="1"/>
</dbReference>
<feature type="domain" description="HTH luxR-type" evidence="6">
    <location>
        <begin position="843"/>
        <end position="908"/>
    </location>
</feature>
<accession>A0A839Q1M7</accession>
<dbReference type="SUPFAM" id="SSF46894">
    <property type="entry name" value="C-terminal effector domain of the bipartite response regulators"/>
    <property type="match status" value="1"/>
</dbReference>
<dbReference type="Pfam" id="PF25873">
    <property type="entry name" value="WHD_MalT"/>
    <property type="match status" value="1"/>
</dbReference>
<sequence length="911" mass="99419">MQAEPQPTSIISTRVQPPSGGGRLIERTRLIDLLREGRRKRLTVIHAPAGYGKTTLALQWQRELRADGVPVAWLSAADDDNDPVIFLAHLVVALQRVEPALGADLGEQLEQRSGGATRYVLAELVNHLQAYGRPLAVVIDDWHLVDSADTAAALDFLLRMAPDNLHLIVTSRTRAPAIGWLRVRDLVTEIDVTQLRFDADESAAFLTELNALVLGSDDVDRLFSSTDGWVAALQLATLSLRRSNDPSALIAGFSGRHHSVGDYLAENVLDGLPPHLLDFLLRTSVCDRLCADLATALTGEPQGQAVLEELERRDLFLRPMDADREWFRYHHLFADYLRQRLQRDRGDLVVPLHRTASAWFAGQGMLTAAVSHALAAGDSGTAVDLVEHQAMNLVEHSRMASLLALVSKLPERELTARPALQMAIAWANCLLQRGTGAQTALDHVRTALGAAEDETSAAVLGEADIVQACVDVYGDRIDRAADLVAPYLVENAPVRPFLVAVSANIRTFVDIQTHDFATAQARQQWANAYHQRAGGPFAGVYGRCFAGLAAFAQVDLDTAERRVREARELAQNAAGAHSHAARLAGALLGKLAYERGDIDTAETLLEECHELGAESGVADFMVATYTTLPRIRVLRGDLDGAFALLDEGSDAARRLVLPRLAAALDYERVRLYLAVDDLTRAEDTLARHSTGGPTSSDGIATATHHYRLCMAERIACARNDFDKAAAIIRTMRAEAAAVRWRYAETVHTIGLARVSMLRDDVDGATDLLVQALVTGARAGLVRTIVDNGPEVQKLIAGLREATRTGRWVDAHPRVSADYLSKLLAVAHADRGTLRVVLPPVQHGPSPEEPLSVREIEILRLLERGLSNKQIARTLGVTINTVKWYLKGTYIKLGVASRGESVSEARRRRILS</sequence>
<dbReference type="RefSeq" id="WP_183467335.1">
    <property type="nucleotide sequence ID" value="NZ_JACHVU010000003.1"/>
</dbReference>
<dbReference type="Pfam" id="PF13191">
    <property type="entry name" value="AAA_16"/>
    <property type="match status" value="1"/>
</dbReference>
<evidence type="ECO:0000256" key="3">
    <source>
        <dbReference type="ARBA" id="ARBA00023163"/>
    </source>
</evidence>
<dbReference type="InterPro" id="IPR011990">
    <property type="entry name" value="TPR-like_helical_dom_sf"/>
</dbReference>
<dbReference type="SUPFAM" id="SSF52540">
    <property type="entry name" value="P-loop containing nucleoside triphosphate hydrolases"/>
    <property type="match status" value="1"/>
</dbReference>
<evidence type="ECO:0000313" key="8">
    <source>
        <dbReference type="Proteomes" id="UP000550501"/>
    </source>
</evidence>
<keyword evidence="3" id="KW-0804">Transcription</keyword>
<evidence type="ECO:0000256" key="5">
    <source>
        <dbReference type="SAM" id="MobiDB-lite"/>
    </source>
</evidence>
<dbReference type="InterPro" id="IPR041617">
    <property type="entry name" value="TPR_MalT"/>
</dbReference>
<dbReference type="GO" id="GO:0003677">
    <property type="term" value="F:DNA binding"/>
    <property type="evidence" value="ECO:0007669"/>
    <property type="project" value="UniProtKB-KW"/>
</dbReference>
<name>A0A839Q1M7_MYCIR</name>
<dbReference type="InterPro" id="IPR041664">
    <property type="entry name" value="AAA_16"/>
</dbReference>
<dbReference type="EMBL" id="JACHVU010000003">
    <property type="protein sequence ID" value="MBB2990060.1"/>
    <property type="molecule type" value="Genomic_DNA"/>
</dbReference>
<keyword evidence="4" id="KW-0175">Coiled coil</keyword>
<evidence type="ECO:0000313" key="7">
    <source>
        <dbReference type="EMBL" id="MBB2990060.1"/>
    </source>
</evidence>
<dbReference type="InterPro" id="IPR000792">
    <property type="entry name" value="Tscrpt_reg_LuxR_C"/>
</dbReference>
<dbReference type="Gene3D" id="1.25.40.10">
    <property type="entry name" value="Tetratricopeptide repeat domain"/>
    <property type="match status" value="1"/>
</dbReference>
<dbReference type="PRINTS" id="PR00038">
    <property type="entry name" value="HTHLUXR"/>
</dbReference>
<dbReference type="Gene3D" id="3.40.50.300">
    <property type="entry name" value="P-loop containing nucleotide triphosphate hydrolases"/>
    <property type="match status" value="1"/>
</dbReference>
<dbReference type="Pfam" id="PF00196">
    <property type="entry name" value="GerE"/>
    <property type="match status" value="1"/>
</dbReference>
<proteinExistence type="predicted"/>
<evidence type="ECO:0000256" key="4">
    <source>
        <dbReference type="SAM" id="Coils"/>
    </source>
</evidence>
<organism evidence="7 8">
    <name type="scientific">Mycolicibacterium iranicum</name>
    <name type="common">Mycobacterium iranicum</name>
    <dbReference type="NCBI Taxonomy" id="912594"/>
    <lineage>
        <taxon>Bacteria</taxon>
        <taxon>Bacillati</taxon>
        <taxon>Actinomycetota</taxon>
        <taxon>Actinomycetes</taxon>
        <taxon>Mycobacteriales</taxon>
        <taxon>Mycobacteriaceae</taxon>
        <taxon>Mycolicibacterium</taxon>
    </lineage>
</organism>
<feature type="compositionally biased region" description="Polar residues" evidence="5">
    <location>
        <begin position="1"/>
        <end position="16"/>
    </location>
</feature>
<evidence type="ECO:0000256" key="1">
    <source>
        <dbReference type="ARBA" id="ARBA00023015"/>
    </source>
</evidence>
<dbReference type="AlphaFoldDB" id="A0A839Q1M7"/>
<dbReference type="InterPro" id="IPR059106">
    <property type="entry name" value="WHD_MalT"/>
</dbReference>
<keyword evidence="2" id="KW-0238">DNA-binding</keyword>
<gene>
    <name evidence="7" type="ORF">FHR72_001528</name>
</gene>
<protein>
    <submittedName>
        <fullName evidence="7">ATP/maltotriose-dependent transcriptional regulator MalT</fullName>
    </submittedName>
</protein>
<dbReference type="InterPro" id="IPR036388">
    <property type="entry name" value="WH-like_DNA-bd_sf"/>
</dbReference>
<comment type="caution">
    <text evidence="7">The sequence shown here is derived from an EMBL/GenBank/DDBJ whole genome shotgun (WGS) entry which is preliminary data.</text>
</comment>
<dbReference type="PANTHER" id="PTHR44688">
    <property type="entry name" value="DNA-BINDING TRANSCRIPTIONAL ACTIVATOR DEVR_DOSR"/>
    <property type="match status" value="1"/>
</dbReference>
<dbReference type="CDD" id="cd06170">
    <property type="entry name" value="LuxR_C_like"/>
    <property type="match status" value="1"/>
</dbReference>
<feature type="region of interest" description="Disordered" evidence="5">
    <location>
        <begin position="1"/>
        <end position="22"/>
    </location>
</feature>
<evidence type="ECO:0000256" key="2">
    <source>
        <dbReference type="ARBA" id="ARBA00023125"/>
    </source>
</evidence>
<dbReference type="SMART" id="SM00421">
    <property type="entry name" value="HTH_LUXR"/>
    <property type="match status" value="1"/>
</dbReference>
<evidence type="ECO:0000259" key="6">
    <source>
        <dbReference type="PROSITE" id="PS50043"/>
    </source>
</evidence>
<dbReference type="InterPro" id="IPR016032">
    <property type="entry name" value="Sig_transdc_resp-reg_C-effctor"/>
</dbReference>
<dbReference type="Pfam" id="PF17874">
    <property type="entry name" value="TPR_MalT"/>
    <property type="match status" value="1"/>
</dbReference>
<dbReference type="PANTHER" id="PTHR44688:SF16">
    <property type="entry name" value="DNA-BINDING TRANSCRIPTIONAL ACTIVATOR DEVR_DOSR"/>
    <property type="match status" value="1"/>
</dbReference>
<reference evidence="7 8" key="1">
    <citation type="submission" date="2020-08" db="EMBL/GenBank/DDBJ databases">
        <title>The Agave Microbiome: Exploring the role of microbial communities in plant adaptations to desert environments.</title>
        <authorList>
            <person name="Partida-Martinez L.P."/>
        </authorList>
    </citation>
    <scope>NUCLEOTIDE SEQUENCE [LARGE SCALE GENOMIC DNA]</scope>
    <source>
        <strain evidence="7 8">AT2.18</strain>
    </source>
</reference>
<dbReference type="SUPFAM" id="SSF48452">
    <property type="entry name" value="TPR-like"/>
    <property type="match status" value="1"/>
</dbReference>
<dbReference type="GO" id="GO:0006355">
    <property type="term" value="P:regulation of DNA-templated transcription"/>
    <property type="evidence" value="ECO:0007669"/>
    <property type="project" value="InterPro"/>
</dbReference>
<dbReference type="Proteomes" id="UP000550501">
    <property type="component" value="Unassembled WGS sequence"/>
</dbReference>
<feature type="coiled-coil region" evidence="4">
    <location>
        <begin position="549"/>
        <end position="576"/>
    </location>
</feature>
<keyword evidence="8" id="KW-1185">Reference proteome</keyword>